<dbReference type="PRINTS" id="PR00080">
    <property type="entry name" value="SDRFAMILY"/>
</dbReference>
<name>A0AB37HIG0_9BACI</name>
<dbReference type="RefSeq" id="WP_107920471.1">
    <property type="nucleotide sequence ID" value="NZ_CP066701.1"/>
</dbReference>
<dbReference type="PANTHER" id="PTHR42760">
    <property type="entry name" value="SHORT-CHAIN DEHYDROGENASES/REDUCTASES FAMILY MEMBER"/>
    <property type="match status" value="1"/>
</dbReference>
<keyword evidence="2" id="KW-0560">Oxidoreductase</keyword>
<dbReference type="Pfam" id="PF13561">
    <property type="entry name" value="adh_short_C2"/>
    <property type="match status" value="1"/>
</dbReference>
<accession>A0AB37HIG0</accession>
<dbReference type="GeneID" id="62500148"/>
<dbReference type="PROSITE" id="PS51257">
    <property type="entry name" value="PROKAR_LIPOPROTEIN"/>
    <property type="match status" value="1"/>
</dbReference>
<proteinExistence type="inferred from homology"/>
<dbReference type="PRINTS" id="PR00081">
    <property type="entry name" value="GDHRDH"/>
</dbReference>
<dbReference type="KEGG" id="hspo:JGZ69_10840"/>
<dbReference type="SUPFAM" id="SSF51735">
    <property type="entry name" value="NAD(P)-binding Rossmann-fold domains"/>
    <property type="match status" value="1"/>
</dbReference>
<gene>
    <name evidence="3" type="ORF">JGZ69_10840</name>
</gene>
<dbReference type="CDD" id="cd05233">
    <property type="entry name" value="SDR_c"/>
    <property type="match status" value="1"/>
</dbReference>
<evidence type="ECO:0000256" key="1">
    <source>
        <dbReference type="ARBA" id="ARBA00006484"/>
    </source>
</evidence>
<dbReference type="InterPro" id="IPR002347">
    <property type="entry name" value="SDR_fam"/>
</dbReference>
<dbReference type="Gene3D" id="3.40.50.720">
    <property type="entry name" value="NAD(P)-binding Rossmann-like Domain"/>
    <property type="match status" value="1"/>
</dbReference>
<dbReference type="GO" id="GO:0008206">
    <property type="term" value="P:bile acid metabolic process"/>
    <property type="evidence" value="ECO:0007669"/>
    <property type="project" value="UniProtKB-ARBA"/>
</dbReference>
<protein>
    <submittedName>
        <fullName evidence="3">SDR family oxidoreductase</fullName>
    </submittedName>
</protein>
<evidence type="ECO:0000256" key="2">
    <source>
        <dbReference type="ARBA" id="ARBA00023002"/>
    </source>
</evidence>
<sequence>MGKLEGHVAIITGASGGIGGGCAYRLAQEGANIVIVDLIDASEMVEKITLEFPESKVRSHQIDIRDNDEIQSVVDQTVEEFGKIDILINNAGTCGRVDIEEMTEEIWDRDLNTNLKATFFFTQKVLYPHMVSRGYGRIVNISSISGMNGGHISGFDANSWKGRSGPAYAASKGGVIALTKWVAKELGAKGITCNSVAPGAVESRITSGIAYNLDNQVVKRMGQPEDIAEAVCYFSTPESSYTTGQTLRVCGGAVFA</sequence>
<evidence type="ECO:0000313" key="4">
    <source>
        <dbReference type="Proteomes" id="UP000595512"/>
    </source>
</evidence>
<dbReference type="InterPro" id="IPR036291">
    <property type="entry name" value="NAD(P)-bd_dom_sf"/>
</dbReference>
<comment type="similarity">
    <text evidence="1">Belongs to the short-chain dehydrogenases/reductases (SDR) family.</text>
</comment>
<evidence type="ECO:0000313" key="3">
    <source>
        <dbReference type="EMBL" id="QQX27199.1"/>
    </source>
</evidence>
<dbReference type="AlphaFoldDB" id="A0AB37HIG0"/>
<dbReference type="GO" id="GO:0016616">
    <property type="term" value="F:oxidoreductase activity, acting on the CH-OH group of donors, NAD or NADP as acceptor"/>
    <property type="evidence" value="ECO:0007669"/>
    <property type="project" value="TreeGrafter"/>
</dbReference>
<organism evidence="3 4">
    <name type="scientific">Heyndrickxia sporothermodurans</name>
    <dbReference type="NCBI Taxonomy" id="46224"/>
    <lineage>
        <taxon>Bacteria</taxon>
        <taxon>Bacillati</taxon>
        <taxon>Bacillota</taxon>
        <taxon>Bacilli</taxon>
        <taxon>Bacillales</taxon>
        <taxon>Bacillaceae</taxon>
        <taxon>Heyndrickxia</taxon>
    </lineage>
</organism>
<reference evidence="3 4" key="1">
    <citation type="submission" date="2020-12" db="EMBL/GenBank/DDBJ databases">
        <title>Taxonomic evaluation of the Bacillus sporothermodurans group of bacteria based on whole genome sequences.</title>
        <authorList>
            <person name="Fiedler G."/>
            <person name="Herbstmann A.-D."/>
            <person name="Doll E."/>
            <person name="Wenning M."/>
            <person name="Brinks E."/>
            <person name="Kabisch J."/>
            <person name="Breitenwieser F."/>
            <person name="Lappann M."/>
            <person name="Boehnlein C."/>
            <person name="Franz C."/>
        </authorList>
    </citation>
    <scope>NUCLEOTIDE SEQUENCE [LARGE SCALE GENOMIC DNA]</scope>
    <source>
        <strain evidence="3 4">DSM 10599</strain>
    </source>
</reference>
<dbReference type="FunFam" id="3.40.50.720:FF:000084">
    <property type="entry name" value="Short-chain dehydrogenase reductase"/>
    <property type="match status" value="1"/>
</dbReference>
<dbReference type="PANTHER" id="PTHR42760:SF133">
    <property type="entry name" value="3-OXOACYL-[ACYL-CARRIER-PROTEIN] REDUCTASE"/>
    <property type="match status" value="1"/>
</dbReference>
<dbReference type="Proteomes" id="UP000595512">
    <property type="component" value="Chromosome"/>
</dbReference>
<dbReference type="EMBL" id="CP066701">
    <property type="protein sequence ID" value="QQX27199.1"/>
    <property type="molecule type" value="Genomic_DNA"/>
</dbReference>